<evidence type="ECO:0000313" key="2">
    <source>
        <dbReference type="EMBL" id="EUA87452.1"/>
    </source>
</evidence>
<dbReference type="EMBL" id="JAOL01000162">
    <property type="protein sequence ID" value="EUA87452.1"/>
    <property type="molecule type" value="Genomic_DNA"/>
</dbReference>
<evidence type="ECO:0000313" key="3">
    <source>
        <dbReference type="Proteomes" id="UP000020681"/>
    </source>
</evidence>
<evidence type="ECO:0000256" key="1">
    <source>
        <dbReference type="SAM" id="MobiDB-lite"/>
    </source>
</evidence>
<sequence>MCLWEERYTPAMLCCAKSTGVLEASSDSLSADPVRHRRDRERSMMLA</sequence>
<keyword evidence="3" id="KW-1185">Reference proteome</keyword>
<reference evidence="2 3" key="1">
    <citation type="submission" date="2014-01" db="EMBL/GenBank/DDBJ databases">
        <authorList>
            <person name="Dobos K."/>
            <person name="Lenaerts A."/>
            <person name="Ordway D."/>
            <person name="DeGroote M.A."/>
            <person name="Parker T."/>
            <person name="Sizemore C."/>
            <person name="Tallon L.J."/>
            <person name="Sadzewicz L.K."/>
            <person name="Sengamalay N."/>
            <person name="Fraser C.M."/>
            <person name="Hine E."/>
            <person name="Shefchek K.A."/>
            <person name="Das S.P."/>
            <person name="Tettelin H."/>
        </authorList>
    </citation>
    <scope>NUCLEOTIDE SEQUENCE [LARGE SCALE GENOMIC DNA]</scope>
    <source>
        <strain evidence="2 3">Harvey</strain>
    </source>
</reference>
<name>A0ABN0QRX3_MYCUL</name>
<organism evidence="2 3">
    <name type="scientific">Mycobacterium ulcerans str. Harvey</name>
    <dbReference type="NCBI Taxonomy" id="1299332"/>
    <lineage>
        <taxon>Bacteria</taxon>
        <taxon>Bacillati</taxon>
        <taxon>Actinomycetota</taxon>
        <taxon>Actinomycetes</taxon>
        <taxon>Mycobacteriales</taxon>
        <taxon>Mycobacteriaceae</taxon>
        <taxon>Mycobacterium</taxon>
        <taxon>Mycobacterium ulcerans group</taxon>
    </lineage>
</organism>
<accession>A0ABN0QRX3</accession>
<feature type="region of interest" description="Disordered" evidence="1">
    <location>
        <begin position="24"/>
        <end position="47"/>
    </location>
</feature>
<comment type="caution">
    <text evidence="2">The sequence shown here is derived from an EMBL/GenBank/DDBJ whole genome shotgun (WGS) entry which is preliminary data.</text>
</comment>
<gene>
    <name evidence="2" type="ORF">I551_6102</name>
</gene>
<dbReference type="Proteomes" id="UP000020681">
    <property type="component" value="Unassembled WGS sequence"/>
</dbReference>
<protein>
    <submittedName>
        <fullName evidence="2">Uncharacterized protein</fullName>
    </submittedName>
</protein>
<proteinExistence type="predicted"/>